<gene>
    <name evidence="2" type="ORF">FGIG_05584</name>
</gene>
<name>A0A504YKX0_FASGI</name>
<dbReference type="Pfam" id="PF05327">
    <property type="entry name" value="RRN3"/>
    <property type="match status" value="1"/>
</dbReference>
<dbReference type="OrthoDB" id="26970at2759"/>
<evidence type="ECO:0000256" key="1">
    <source>
        <dbReference type="ARBA" id="ARBA00010098"/>
    </source>
</evidence>
<dbReference type="EMBL" id="SUNJ01011584">
    <property type="protein sequence ID" value="TPP58778.1"/>
    <property type="molecule type" value="Genomic_DNA"/>
</dbReference>
<dbReference type="GO" id="GO:0006361">
    <property type="term" value="P:transcription initiation at RNA polymerase I promoter"/>
    <property type="evidence" value="ECO:0007669"/>
    <property type="project" value="InterPro"/>
</dbReference>
<evidence type="ECO:0000313" key="2">
    <source>
        <dbReference type="EMBL" id="TPP58778.1"/>
    </source>
</evidence>
<dbReference type="Proteomes" id="UP000316759">
    <property type="component" value="Unassembled WGS sequence"/>
</dbReference>
<dbReference type="STRING" id="46835.A0A504YKX0"/>
<evidence type="ECO:0000313" key="3">
    <source>
        <dbReference type="Proteomes" id="UP000316759"/>
    </source>
</evidence>
<proteinExistence type="inferred from homology"/>
<dbReference type="PANTHER" id="PTHR12790">
    <property type="entry name" value="TRANSCRIPTION INITIATION FACTOR IA RRN3"/>
    <property type="match status" value="1"/>
</dbReference>
<dbReference type="PANTHER" id="PTHR12790:SF0">
    <property type="entry name" value="RNA POLYMERASE I-SPECIFIC TRANSCRIPTION INITIATION FACTOR RRN3-RELATED"/>
    <property type="match status" value="1"/>
</dbReference>
<accession>A0A504YKX0</accession>
<organism evidence="2 3">
    <name type="scientific">Fasciola gigantica</name>
    <name type="common">Giant liver fluke</name>
    <dbReference type="NCBI Taxonomy" id="46835"/>
    <lineage>
        <taxon>Eukaryota</taxon>
        <taxon>Metazoa</taxon>
        <taxon>Spiralia</taxon>
        <taxon>Lophotrochozoa</taxon>
        <taxon>Platyhelminthes</taxon>
        <taxon>Trematoda</taxon>
        <taxon>Digenea</taxon>
        <taxon>Plagiorchiida</taxon>
        <taxon>Echinostomata</taxon>
        <taxon>Echinostomatoidea</taxon>
        <taxon>Fasciolidae</taxon>
        <taxon>Fasciola</taxon>
    </lineage>
</organism>
<dbReference type="GO" id="GO:0001181">
    <property type="term" value="F:RNA polymerase I general transcription initiation factor activity"/>
    <property type="evidence" value="ECO:0007669"/>
    <property type="project" value="InterPro"/>
</dbReference>
<reference evidence="2 3" key="1">
    <citation type="submission" date="2019-04" db="EMBL/GenBank/DDBJ databases">
        <title>Annotation for the trematode Fasciola gigantica.</title>
        <authorList>
            <person name="Choi Y.-J."/>
        </authorList>
    </citation>
    <scope>NUCLEOTIDE SEQUENCE [LARGE SCALE GENOMIC DNA]</scope>
    <source>
        <strain evidence="2">Uganda_cow_1</strain>
    </source>
</reference>
<sequence>MVPEKLLATIQHWTSGKYPGFVSCVNVLSELKGSDGKEFVGLIHALRHRVHLLPEHLVRQLLEPLSDPNSWKDCDTSLVEEVTQLLISIAVHFNDLSQDMVDILVLLIFTESTASASDDEKLFVQFFKQLMKVAPQSERLITERLLHKFPGWRRPLKDLLWPTMNGLFLFCSSETAKFLSASSKAAFASKLCHMLIDLEFSLDDADRVSTPQNSKPPVDDEDFKSMRTITCRFVEEKISTDTGNNWMKLDLLTWFVLSHLRFLCARSDSTKPELDWSLLCTVFKRMRELFSQHILPVSTFLTAFPLVFLFTTTLRGGLMVNLTEFLWTVVKDEHKITENRINALSFLTFLMTRVNACFLDLVIELLHEMAGWCVDYVYQNRSRLSRAKIHDLPQTNMVYYAVCDSLFFTITQLHASLFDSIYYRSSCDRMPLAQIILSPLNPLSHMKVVLRDSISLLASAYNLGWSMITVGMGSHLEDPLTCCRLGQLEPSSLFSLPFSAPRLPLSECFLPRMLRCPRLGKALIDITGSSNQLEPSKRKRQKPNNTTLLVVDSSKIARIISNN</sequence>
<comment type="similarity">
    <text evidence="1">Belongs to the RRN3 family.</text>
</comment>
<dbReference type="AlphaFoldDB" id="A0A504YKX0"/>
<protein>
    <submittedName>
        <fullName evidence="2">Uncharacterized protein</fullName>
    </submittedName>
</protein>
<comment type="caution">
    <text evidence="2">The sequence shown here is derived from an EMBL/GenBank/DDBJ whole genome shotgun (WGS) entry which is preliminary data.</text>
</comment>
<keyword evidence="3" id="KW-1185">Reference proteome</keyword>
<dbReference type="InterPro" id="IPR007991">
    <property type="entry name" value="RNA_pol_I_trans_ini_fac_RRN3"/>
</dbReference>
<dbReference type="GO" id="GO:0001042">
    <property type="term" value="F:RNA polymerase I core binding"/>
    <property type="evidence" value="ECO:0007669"/>
    <property type="project" value="TreeGrafter"/>
</dbReference>
<dbReference type="GO" id="GO:0005634">
    <property type="term" value="C:nucleus"/>
    <property type="evidence" value="ECO:0007669"/>
    <property type="project" value="TreeGrafter"/>
</dbReference>